<dbReference type="Proteomes" id="UP000580797">
    <property type="component" value="Unassembled WGS sequence"/>
</dbReference>
<comment type="caution">
    <text evidence="1">The sequence shown here is derived from an EMBL/GenBank/DDBJ whole genome shotgun (WGS) entry which is preliminary data.</text>
</comment>
<sequence length="75" mass="8974">MSEPTKDPFVIQQRLIVGVTKPRIYWSALDSMWRVEIRTSRYMLHRRPFQDWHDALQFALDPKGSFFMTNYGGRP</sequence>
<organism evidence="1 2">
    <name type="scientific">Neomicrococcus aestuarii</name>
    <dbReference type="NCBI Taxonomy" id="556325"/>
    <lineage>
        <taxon>Bacteria</taxon>
        <taxon>Bacillati</taxon>
        <taxon>Actinomycetota</taxon>
        <taxon>Actinomycetes</taxon>
        <taxon>Micrococcales</taxon>
        <taxon>Micrococcaceae</taxon>
        <taxon>Neomicrococcus</taxon>
    </lineage>
</organism>
<accession>A0A7W8TV44</accession>
<evidence type="ECO:0000313" key="1">
    <source>
        <dbReference type="EMBL" id="MBB5513462.1"/>
    </source>
</evidence>
<evidence type="ECO:0000313" key="2">
    <source>
        <dbReference type="Proteomes" id="UP000580797"/>
    </source>
</evidence>
<dbReference type="AlphaFoldDB" id="A0A7W8TV44"/>
<protein>
    <submittedName>
        <fullName evidence="1">Uncharacterized protein</fullName>
    </submittedName>
</protein>
<dbReference type="EMBL" id="JACHDR010000001">
    <property type="protein sequence ID" value="MBB5513462.1"/>
    <property type="molecule type" value="Genomic_DNA"/>
</dbReference>
<gene>
    <name evidence="1" type="ORF">HD598_002149</name>
</gene>
<reference evidence="1 2" key="1">
    <citation type="submission" date="2020-08" db="EMBL/GenBank/DDBJ databases">
        <title>Sequencing the genomes of 1000 actinobacteria strains.</title>
        <authorList>
            <person name="Klenk H.-P."/>
        </authorList>
    </citation>
    <scope>NUCLEOTIDE SEQUENCE [LARGE SCALE GENOMIC DNA]</scope>
    <source>
        <strain evidence="1 2">DSM 105783</strain>
    </source>
</reference>
<name>A0A7W8TV44_9MICC</name>
<proteinExistence type="predicted"/>